<evidence type="ECO:0000313" key="1">
    <source>
        <dbReference type="Proteomes" id="UP000887576"/>
    </source>
</evidence>
<proteinExistence type="predicted"/>
<dbReference type="Proteomes" id="UP000887576">
    <property type="component" value="Unplaced"/>
</dbReference>
<evidence type="ECO:0000313" key="2">
    <source>
        <dbReference type="WBParaSite" id="JU765_v2.g11028.t1"/>
    </source>
</evidence>
<accession>A0AC34PXT6</accession>
<reference evidence="2" key="1">
    <citation type="submission" date="2022-11" db="UniProtKB">
        <authorList>
            <consortium name="WormBaseParasite"/>
        </authorList>
    </citation>
    <scope>IDENTIFICATION</scope>
</reference>
<organism evidence="1 2">
    <name type="scientific">Panagrolaimus sp. JU765</name>
    <dbReference type="NCBI Taxonomy" id="591449"/>
    <lineage>
        <taxon>Eukaryota</taxon>
        <taxon>Metazoa</taxon>
        <taxon>Ecdysozoa</taxon>
        <taxon>Nematoda</taxon>
        <taxon>Chromadorea</taxon>
        <taxon>Rhabditida</taxon>
        <taxon>Tylenchina</taxon>
        <taxon>Panagrolaimomorpha</taxon>
        <taxon>Panagrolaimoidea</taxon>
        <taxon>Panagrolaimidae</taxon>
        <taxon>Panagrolaimus</taxon>
    </lineage>
</organism>
<sequence>MSLAGKVAVVTGASRGIGRGIALQLGKAGAKVYITGRQPDQSFSHTIGELPSLEQVAKEIEGRGGNASVVYTDHSDMNQVKRLFEQIDSENQGQLDILVNNAYAGVPSIASNSGKDFYEQPPEIWDDINNVGLRNHYFCAVYAARMMVKNQRGLIVNVSSAGGIQYFLNVAYGVGKEALD</sequence>
<name>A0AC34PXT6_9BILA</name>
<dbReference type="WBParaSite" id="JU765_v2.g11028.t1">
    <property type="protein sequence ID" value="JU765_v2.g11028.t1"/>
    <property type="gene ID" value="JU765_v2.g11028"/>
</dbReference>
<protein>
    <submittedName>
        <fullName evidence="2">Short-chain dehydrogenase</fullName>
    </submittedName>
</protein>